<dbReference type="Gene3D" id="1.20.1530.20">
    <property type="match status" value="1"/>
</dbReference>
<dbReference type="Proteomes" id="UP000245768">
    <property type="component" value="Unassembled WGS sequence"/>
</dbReference>
<dbReference type="GO" id="GO:0015297">
    <property type="term" value="F:antiporter activity"/>
    <property type="evidence" value="ECO:0007669"/>
    <property type="project" value="InterPro"/>
</dbReference>
<name>A0A316Z161_9BASI</name>
<evidence type="ECO:0000313" key="10">
    <source>
        <dbReference type="EMBL" id="PWN93905.1"/>
    </source>
</evidence>
<dbReference type="GeneID" id="37045118"/>
<evidence type="ECO:0000256" key="6">
    <source>
        <dbReference type="ARBA" id="ARBA00023136"/>
    </source>
</evidence>
<dbReference type="OrthoDB" id="2687058at2759"/>
<dbReference type="GO" id="GO:1902600">
    <property type="term" value="P:proton transmembrane transport"/>
    <property type="evidence" value="ECO:0007669"/>
    <property type="project" value="InterPro"/>
</dbReference>
<evidence type="ECO:0000256" key="1">
    <source>
        <dbReference type="ARBA" id="ARBA00004141"/>
    </source>
</evidence>
<evidence type="ECO:0000256" key="3">
    <source>
        <dbReference type="ARBA" id="ARBA00022692"/>
    </source>
</evidence>
<keyword evidence="2" id="KW-0813">Transport</keyword>
<dbReference type="InterPro" id="IPR006153">
    <property type="entry name" value="Cation/H_exchanger_TM"/>
</dbReference>
<comment type="subcellular location">
    <subcellularLocation>
        <location evidence="1">Membrane</location>
        <topology evidence="1">Multi-pass membrane protein</topology>
    </subcellularLocation>
</comment>
<feature type="compositionally biased region" description="Basic and acidic residues" evidence="7">
    <location>
        <begin position="456"/>
        <end position="465"/>
    </location>
</feature>
<feature type="transmembrane region" description="Helical" evidence="8">
    <location>
        <begin position="123"/>
        <end position="149"/>
    </location>
</feature>
<dbReference type="AlphaFoldDB" id="A0A316Z161"/>
<keyword evidence="6 8" id="KW-0472">Membrane</keyword>
<evidence type="ECO:0000259" key="9">
    <source>
        <dbReference type="Pfam" id="PF00999"/>
    </source>
</evidence>
<evidence type="ECO:0000256" key="4">
    <source>
        <dbReference type="ARBA" id="ARBA00022989"/>
    </source>
</evidence>
<evidence type="ECO:0000313" key="11">
    <source>
        <dbReference type="Proteomes" id="UP000245768"/>
    </source>
</evidence>
<dbReference type="STRING" id="215250.A0A316Z161"/>
<dbReference type="RefSeq" id="XP_025381103.1">
    <property type="nucleotide sequence ID" value="XM_025523202.1"/>
</dbReference>
<dbReference type="InParanoid" id="A0A316Z161"/>
<accession>A0A316Z161</accession>
<evidence type="ECO:0000256" key="8">
    <source>
        <dbReference type="SAM" id="Phobius"/>
    </source>
</evidence>
<dbReference type="PANTHER" id="PTHR32468">
    <property type="entry name" value="CATION/H + ANTIPORTER"/>
    <property type="match status" value="1"/>
</dbReference>
<dbReference type="InterPro" id="IPR038770">
    <property type="entry name" value="Na+/solute_symporter_sf"/>
</dbReference>
<dbReference type="PANTHER" id="PTHR32468:SF0">
    <property type="entry name" value="K(+)_H(+) ANTIPORTER 1"/>
    <property type="match status" value="1"/>
</dbReference>
<keyword evidence="4 8" id="KW-1133">Transmembrane helix</keyword>
<feature type="transmembrane region" description="Helical" evidence="8">
    <location>
        <begin position="228"/>
        <end position="253"/>
    </location>
</feature>
<proteinExistence type="predicted"/>
<dbReference type="Pfam" id="PF00999">
    <property type="entry name" value="Na_H_Exchanger"/>
    <property type="match status" value="1"/>
</dbReference>
<feature type="transmembrane region" description="Helical" evidence="8">
    <location>
        <begin position="92"/>
        <end position="111"/>
    </location>
</feature>
<feature type="domain" description="Cation/H+ exchanger transmembrane" evidence="9">
    <location>
        <begin position="48"/>
        <end position="425"/>
    </location>
</feature>
<keyword evidence="3 8" id="KW-0812">Transmembrane</keyword>
<feature type="compositionally biased region" description="Basic and acidic residues" evidence="7">
    <location>
        <begin position="539"/>
        <end position="552"/>
    </location>
</feature>
<sequence length="1018" mass="108611">MASTLQRISIRAAQDTSIISGADPTVWQKTDPLRLFIIQAGIIIIFTRILGWGLSKIRQPSVIAEVIGGILLGPTVFGRIPGFTNHIFPTASIPGLNLVANLGLILFLFLVGLEVDLRIIRKCVVSSTAISATGLVIPFGLGTAVSYGIYKDFIDHEKVSLGHFLLFTGVAMAITALPVLARIVLELKLIQTRVGVVVLAAGVGNDVVGWILLALTIALVNASSGLTALYVLLVAIAWCLFLFLVVRPAFIWLARRTGSFDNGPTHFMMTVTIILVFLSAFLTDCIGIHAIFGAFVVGLMIPHEGGFAVALTEKIEDVVSVIFLPLYFALSGLSTNLGDLNTGLIWGYTIAICVIAFFSKFVGCATAARLTGFTTRESLAIGTLMSCKGLVELIVLNLGLQAGILDQRVFSMFVVMALVSTFLTTPVTLLFYPAHLRVSSDDDSLFGGPAKDRRIEDRRVKDKGEQGGGDGEDGEDNDGGLGGALGLRLASKKVLVVLDRFDHLAGLLTLVQLLRPSQLPASSREAAASCDGVRRRRARQEDSDVSEKKAEEAESTSGHDTADDVALPTVSNGEADSTDGGSGQDDAHHRPDSDQHHHATSIDALRLVELTERTSAVMKVAESEETLRADPLINVFKTFGHLNRLPVRSTMAVVSSDEFSATVVGRASRESSNMIVVPWSMPTVQAVTSPGGGGGGNTGYFSSIGNPFESIFGSSGGDMTAPASTSNQSPPHQANFVRKVFQTSPCDVGVLVDRSMASTRATPLVSRRQHVVMGFMGGPDDRAALKLVTRMWTINEELSLTVLRLKRVEPSQAGESAIASLPPTLQHMHSTRREASGAGFSLVQDTMYPTANYGATPLEAALEDNLAIQEVETLLAAGGSAPSSTSTRLSMQVVETSRPLTELVRHTNEIQPTLVVVGRSRRLPAMTHRDELRYLLARGTIDEEKESGEDANAAATADPVAERILNGETCKVIGEPAMAATRLLKTQAQILVVASAMRNRSSAAGNNLHAATTFLSEA</sequence>
<reference evidence="10" key="1">
    <citation type="journal article" date="2018" name="Mol. Biol. Evol.">
        <title>Broad Genomic Sampling Reveals a Smut Pathogenic Ancestry of the Fungal Clade Ustilaginomycotina.</title>
        <authorList>
            <person name="Kijpornyongpan T."/>
            <person name="Mondo S.J."/>
            <person name="Barry K."/>
            <person name="Sandor L."/>
            <person name="Lee J."/>
            <person name="Lipzen A."/>
            <person name="Pangilinan J."/>
            <person name="LaButti K."/>
            <person name="Hainaut M."/>
            <person name="Henrissat B."/>
            <person name="Grigoriev I.V."/>
            <person name="Spatafora J.W."/>
            <person name="Aime M.C."/>
        </authorList>
    </citation>
    <scope>NUCLEOTIDE SEQUENCE [LARGE SCALE GENOMIC DNA]</scope>
    <source>
        <strain evidence="10">MCA 4198</strain>
    </source>
</reference>
<feature type="region of interest" description="Disordered" evidence="7">
    <location>
        <begin position="518"/>
        <end position="602"/>
    </location>
</feature>
<feature type="compositionally biased region" description="Basic and acidic residues" evidence="7">
    <location>
        <begin position="585"/>
        <end position="597"/>
    </location>
</feature>
<protein>
    <recommendedName>
        <fullName evidence="9">Cation/H+ exchanger transmembrane domain-containing protein</fullName>
    </recommendedName>
</protein>
<organism evidence="10 11">
    <name type="scientific">Acaromyces ingoldii</name>
    <dbReference type="NCBI Taxonomy" id="215250"/>
    <lineage>
        <taxon>Eukaryota</taxon>
        <taxon>Fungi</taxon>
        <taxon>Dikarya</taxon>
        <taxon>Basidiomycota</taxon>
        <taxon>Ustilaginomycotina</taxon>
        <taxon>Exobasidiomycetes</taxon>
        <taxon>Exobasidiales</taxon>
        <taxon>Cryptobasidiaceae</taxon>
        <taxon>Acaromyces</taxon>
    </lineage>
</organism>
<feature type="transmembrane region" description="Helical" evidence="8">
    <location>
        <begin position="161"/>
        <end position="185"/>
    </location>
</feature>
<feature type="transmembrane region" description="Helical" evidence="8">
    <location>
        <begin position="318"/>
        <end position="338"/>
    </location>
</feature>
<feature type="transmembrane region" description="Helical" evidence="8">
    <location>
        <begin position="33"/>
        <end position="50"/>
    </location>
</feature>
<dbReference type="EMBL" id="KZ819634">
    <property type="protein sequence ID" value="PWN93905.1"/>
    <property type="molecule type" value="Genomic_DNA"/>
</dbReference>
<feature type="region of interest" description="Disordered" evidence="7">
    <location>
        <begin position="456"/>
        <end position="478"/>
    </location>
</feature>
<dbReference type="GO" id="GO:0016020">
    <property type="term" value="C:membrane"/>
    <property type="evidence" value="ECO:0007669"/>
    <property type="project" value="UniProtKB-SubCell"/>
</dbReference>
<gene>
    <name evidence="10" type="ORF">FA10DRAFT_274109</name>
</gene>
<feature type="transmembrane region" description="Helical" evidence="8">
    <location>
        <begin position="197"/>
        <end position="222"/>
    </location>
</feature>
<evidence type="ECO:0000256" key="5">
    <source>
        <dbReference type="ARBA" id="ARBA00023065"/>
    </source>
</evidence>
<evidence type="ECO:0000256" key="2">
    <source>
        <dbReference type="ARBA" id="ARBA00022448"/>
    </source>
</evidence>
<feature type="transmembrane region" description="Helical" evidence="8">
    <location>
        <begin position="62"/>
        <end position="80"/>
    </location>
</feature>
<keyword evidence="5" id="KW-0406">Ion transport</keyword>
<feature type="transmembrane region" description="Helical" evidence="8">
    <location>
        <begin position="379"/>
        <end position="404"/>
    </location>
</feature>
<feature type="transmembrane region" description="Helical" evidence="8">
    <location>
        <begin position="410"/>
        <end position="432"/>
    </location>
</feature>
<evidence type="ECO:0000256" key="7">
    <source>
        <dbReference type="SAM" id="MobiDB-lite"/>
    </source>
</evidence>
<dbReference type="InterPro" id="IPR050794">
    <property type="entry name" value="CPA2_transporter"/>
</dbReference>
<keyword evidence="11" id="KW-1185">Reference proteome</keyword>
<feature type="transmembrane region" description="Helical" evidence="8">
    <location>
        <begin position="344"/>
        <end position="367"/>
    </location>
</feature>